<feature type="compositionally biased region" description="Basic and acidic residues" evidence="1">
    <location>
        <begin position="53"/>
        <end position="65"/>
    </location>
</feature>
<sequence length="112" mass="13105">MKIVNEGTNKSWVEKVKVQYDVLPKYCVECKLQGHNAIECRVLHLELQQLYTENRDKEMNKREDKEEGELEYTTTRGAEEGEEQKDEDSNIIPTIVNNEGKKKEDINEGLYI</sequence>
<keyword evidence="3" id="KW-1185">Reference proteome</keyword>
<accession>A0ABQ7U1Q5</accession>
<feature type="region of interest" description="Disordered" evidence="1">
    <location>
        <begin position="53"/>
        <end position="99"/>
    </location>
</feature>
<evidence type="ECO:0000313" key="2">
    <source>
        <dbReference type="EMBL" id="KAH0740872.1"/>
    </source>
</evidence>
<gene>
    <name evidence="2" type="ORF">KY290_033915</name>
</gene>
<evidence type="ECO:0000313" key="3">
    <source>
        <dbReference type="Proteomes" id="UP000826656"/>
    </source>
</evidence>
<comment type="caution">
    <text evidence="2">The sequence shown here is derived from an EMBL/GenBank/DDBJ whole genome shotgun (WGS) entry which is preliminary data.</text>
</comment>
<reference evidence="2 3" key="1">
    <citation type="journal article" date="2021" name="bioRxiv">
        <title>Chromosome-scale and haplotype-resolved genome assembly of a tetraploid potato cultivar.</title>
        <authorList>
            <person name="Sun H."/>
            <person name="Jiao W.-B."/>
            <person name="Krause K."/>
            <person name="Campoy J.A."/>
            <person name="Goel M."/>
            <person name="Folz-Donahue K."/>
            <person name="Kukat C."/>
            <person name="Huettel B."/>
            <person name="Schneeberger K."/>
        </authorList>
    </citation>
    <scope>NUCLEOTIDE SEQUENCE [LARGE SCALE GENOMIC DNA]</scope>
    <source>
        <strain evidence="2">SolTubOtavaFocal</strain>
        <tissue evidence="2">Leaves</tissue>
    </source>
</reference>
<name>A0ABQ7U1Q5_SOLTU</name>
<dbReference type="EMBL" id="JAIVGD010000026">
    <property type="protein sequence ID" value="KAH0740872.1"/>
    <property type="molecule type" value="Genomic_DNA"/>
</dbReference>
<evidence type="ECO:0000256" key="1">
    <source>
        <dbReference type="SAM" id="MobiDB-lite"/>
    </source>
</evidence>
<organism evidence="2 3">
    <name type="scientific">Solanum tuberosum</name>
    <name type="common">Potato</name>
    <dbReference type="NCBI Taxonomy" id="4113"/>
    <lineage>
        <taxon>Eukaryota</taxon>
        <taxon>Viridiplantae</taxon>
        <taxon>Streptophyta</taxon>
        <taxon>Embryophyta</taxon>
        <taxon>Tracheophyta</taxon>
        <taxon>Spermatophyta</taxon>
        <taxon>Magnoliopsida</taxon>
        <taxon>eudicotyledons</taxon>
        <taxon>Gunneridae</taxon>
        <taxon>Pentapetalae</taxon>
        <taxon>asterids</taxon>
        <taxon>lamiids</taxon>
        <taxon>Solanales</taxon>
        <taxon>Solanaceae</taxon>
        <taxon>Solanoideae</taxon>
        <taxon>Solaneae</taxon>
        <taxon>Solanum</taxon>
    </lineage>
</organism>
<protein>
    <submittedName>
        <fullName evidence="2">Uncharacterized protein</fullName>
    </submittedName>
</protein>
<proteinExistence type="predicted"/>
<dbReference type="Proteomes" id="UP000826656">
    <property type="component" value="Unassembled WGS sequence"/>
</dbReference>